<dbReference type="GO" id="GO:0043418">
    <property type="term" value="P:homocysteine catabolic process"/>
    <property type="evidence" value="ECO:0007669"/>
    <property type="project" value="TreeGrafter"/>
</dbReference>
<dbReference type="Proteomes" id="UP000250918">
    <property type="component" value="Unassembled WGS sequence"/>
</dbReference>
<evidence type="ECO:0000256" key="3">
    <source>
        <dbReference type="ARBA" id="ARBA00022807"/>
    </source>
</evidence>
<dbReference type="GO" id="GO:0070005">
    <property type="term" value="F:cysteine-type aminopeptidase activity"/>
    <property type="evidence" value="ECO:0007669"/>
    <property type="project" value="InterPro"/>
</dbReference>
<dbReference type="GO" id="GO:0005737">
    <property type="term" value="C:cytoplasm"/>
    <property type="evidence" value="ECO:0007669"/>
    <property type="project" value="TreeGrafter"/>
</dbReference>
<comment type="caution">
    <text evidence="4">The sequence shown here is derived from an EMBL/GenBank/DDBJ whole genome shotgun (WGS) entry which is preliminary data.</text>
</comment>
<keyword evidence="4" id="KW-0031">Aminopeptidase</keyword>
<dbReference type="AlphaFoldDB" id="A0A855WZ88"/>
<dbReference type="PANTHER" id="PTHR10363:SF2">
    <property type="entry name" value="BLEOMYCIN HYDROLASE"/>
    <property type="match status" value="1"/>
</dbReference>
<gene>
    <name evidence="4" type="ORF">C3F09_08215</name>
</gene>
<dbReference type="InterPro" id="IPR004134">
    <property type="entry name" value="Peptidase_C1B"/>
</dbReference>
<keyword evidence="2" id="KW-0378">Hydrolase</keyword>
<dbReference type="InterPro" id="IPR038765">
    <property type="entry name" value="Papain-like_cys_pep_sf"/>
</dbReference>
<proteinExistence type="predicted"/>
<dbReference type="Pfam" id="PF03051">
    <property type="entry name" value="Peptidase_C1_2"/>
    <property type="match status" value="1"/>
</dbReference>
<keyword evidence="1" id="KW-0645">Protease</keyword>
<evidence type="ECO:0000313" key="5">
    <source>
        <dbReference type="Proteomes" id="UP000250918"/>
    </source>
</evidence>
<sequence length="202" mass="23385">EEFVKSNIHEYAAIMNNPTKEYNKLYQVEYSRNMYDRPDVAMLNLPIDRFKAYCLKALLDSQAVNFACDVGPDNYGDSAIFSKDIYRYGDLFGMSFELTKAQRIELRQSTPNHGMVLTGVDTLGGKPVKWLVENSWGTSAGDKGYWYMDDDWFDAYIYVAIIDTRYLSKEDAALLKMKPVRLPMWDPFWMSMKQQDSDSHGQ</sequence>
<dbReference type="Gene3D" id="3.90.70.10">
    <property type="entry name" value="Cysteine proteinases"/>
    <property type="match status" value="1"/>
</dbReference>
<accession>A0A855WZ88</accession>
<evidence type="ECO:0000256" key="1">
    <source>
        <dbReference type="ARBA" id="ARBA00022670"/>
    </source>
</evidence>
<dbReference type="GO" id="GO:0009636">
    <property type="term" value="P:response to toxic substance"/>
    <property type="evidence" value="ECO:0007669"/>
    <property type="project" value="TreeGrafter"/>
</dbReference>
<feature type="non-terminal residue" evidence="4">
    <location>
        <position position="1"/>
    </location>
</feature>
<dbReference type="PANTHER" id="PTHR10363">
    <property type="entry name" value="BLEOMYCIN HYDROLASE"/>
    <property type="match status" value="1"/>
</dbReference>
<reference evidence="4 5" key="1">
    <citation type="journal article" date="2018" name="ISME J.">
        <title>A methanotrophic archaeon couples anaerobic oxidation of methane to Fe(III) reduction.</title>
        <authorList>
            <person name="Cai C."/>
            <person name="Leu A.O."/>
            <person name="Xie G.J."/>
            <person name="Guo J."/>
            <person name="Feng Y."/>
            <person name="Zhao J.X."/>
            <person name="Tyson G.W."/>
            <person name="Yuan Z."/>
            <person name="Hu S."/>
        </authorList>
    </citation>
    <scope>NUCLEOTIDE SEQUENCE [LARGE SCALE GENOMIC DNA]</scope>
    <source>
        <strain evidence="4">FeB_12</strain>
    </source>
</reference>
<dbReference type="SUPFAM" id="SSF54001">
    <property type="entry name" value="Cysteine proteinases"/>
    <property type="match status" value="1"/>
</dbReference>
<organism evidence="4 5">
    <name type="scientific">candidate division GN15 bacterium</name>
    <dbReference type="NCBI Taxonomy" id="2072418"/>
    <lineage>
        <taxon>Bacteria</taxon>
        <taxon>candidate division GN15</taxon>
    </lineage>
</organism>
<dbReference type="GO" id="GO:0006508">
    <property type="term" value="P:proteolysis"/>
    <property type="evidence" value="ECO:0007669"/>
    <property type="project" value="UniProtKB-KW"/>
</dbReference>
<dbReference type="EMBL" id="PQAP01000124">
    <property type="protein sequence ID" value="PWB71126.1"/>
    <property type="molecule type" value="Genomic_DNA"/>
</dbReference>
<protein>
    <submittedName>
        <fullName evidence="4">Aminopeptidase</fullName>
    </submittedName>
</protein>
<evidence type="ECO:0000256" key="2">
    <source>
        <dbReference type="ARBA" id="ARBA00022801"/>
    </source>
</evidence>
<keyword evidence="3" id="KW-0788">Thiol protease</keyword>
<name>A0A855WZ88_9BACT</name>
<evidence type="ECO:0000313" key="4">
    <source>
        <dbReference type="EMBL" id="PWB71126.1"/>
    </source>
</evidence>